<dbReference type="InterPro" id="IPR015943">
    <property type="entry name" value="WD40/YVTN_repeat-like_dom_sf"/>
</dbReference>
<keyword evidence="1 3" id="KW-0853">WD repeat</keyword>
<dbReference type="PANTHER" id="PTHR19854">
    <property type="entry name" value="TRANSDUCIN BETA-LIKE 3"/>
    <property type="match status" value="1"/>
</dbReference>
<dbReference type="PROSITE" id="PS50082">
    <property type="entry name" value="WD_REPEATS_2"/>
    <property type="match status" value="1"/>
</dbReference>
<dbReference type="AlphaFoldDB" id="O16318"/>
<dbReference type="RefSeq" id="NP_505213.2">
    <property type="nucleotide sequence ID" value="NM_072812.2"/>
</dbReference>
<dbReference type="SMR" id="O16318"/>
<sequence length="311" mass="34665">MIKPPSPIFTFFGIEGGATCSCLNNGQLLVGSQNGMVQAFGLESKIMEHIVYVDEEERRIQSIEISGNDTFVYIRSYAVLQLRKPEMSKSTWKVIRTIEVDHVGFCNFLILQSQLLFASTDDKRYAKLCWTEIKDESIPTKSNRILDEADVNPMCMLVGEEKENEVLIGMEDGRLAICYGDNGMFECQAKQKLGRDPIFCIASSSKWVAAGCARAPIYLLNRYDLSKQEIPYPPDAAGCSAISFSPNSKQIIAGFWDGSIRVFSRHRLNVLLALTNAHSSTISSIIWLPPEQGEIVIATSSDSTVSLWKLK</sequence>
<evidence type="ECO:0000256" key="3">
    <source>
        <dbReference type="PROSITE-ProRule" id="PRU00221"/>
    </source>
</evidence>
<evidence type="ECO:0000256" key="1">
    <source>
        <dbReference type="ARBA" id="ARBA00022574"/>
    </source>
</evidence>
<dbReference type="InParanoid" id="O16318"/>
<dbReference type="STRING" id="6239.C10B5.1.1"/>
<dbReference type="WormBase" id="C10B5.1">
    <property type="protein sequence ID" value="CE30722"/>
    <property type="gene ID" value="WBGene00015670"/>
</dbReference>
<reference evidence="4 5" key="1">
    <citation type="journal article" date="1998" name="Science">
        <title>Genome sequence of the nematode C. elegans: a platform for investigating biology.</title>
        <authorList>
            <consortium name="The C. elegans sequencing consortium"/>
            <person name="Sulson J.E."/>
            <person name="Waterston R."/>
        </authorList>
    </citation>
    <scope>NUCLEOTIDE SEQUENCE [LARGE SCALE GENOMIC DNA]</scope>
    <source>
        <strain evidence="4 5">Bristol N2</strain>
    </source>
</reference>
<dbReference type="UCSC" id="C10B5.1">
    <property type="organism name" value="c. elegans"/>
</dbReference>
<dbReference type="PhylomeDB" id="O16318"/>
<evidence type="ECO:0000256" key="2">
    <source>
        <dbReference type="ARBA" id="ARBA00022737"/>
    </source>
</evidence>
<organism evidence="4 5">
    <name type="scientific">Caenorhabditis elegans</name>
    <dbReference type="NCBI Taxonomy" id="6239"/>
    <lineage>
        <taxon>Eukaryota</taxon>
        <taxon>Metazoa</taxon>
        <taxon>Ecdysozoa</taxon>
        <taxon>Nematoda</taxon>
        <taxon>Chromadorea</taxon>
        <taxon>Rhabditida</taxon>
        <taxon>Rhabditina</taxon>
        <taxon>Rhabditomorpha</taxon>
        <taxon>Rhabditoidea</taxon>
        <taxon>Rhabditidae</taxon>
        <taxon>Peloderinae</taxon>
        <taxon>Caenorhabditis</taxon>
    </lineage>
</organism>
<evidence type="ECO:0000313" key="4">
    <source>
        <dbReference type="EMBL" id="CCD64079.1"/>
    </source>
</evidence>
<dbReference type="EMBL" id="BX284605">
    <property type="protein sequence ID" value="CCD64079.1"/>
    <property type="molecule type" value="Genomic_DNA"/>
</dbReference>
<dbReference type="OMA" id="LASGYWN"/>
<dbReference type="GeneID" id="266915"/>
<dbReference type="InterPro" id="IPR036322">
    <property type="entry name" value="WD40_repeat_dom_sf"/>
</dbReference>
<dbReference type="KEGG" id="cel:CELE_C10B5.1"/>
<dbReference type="AGR" id="WB:WBGene00015670"/>
<keyword evidence="5" id="KW-1185">Reference proteome</keyword>
<dbReference type="Pfam" id="PF00400">
    <property type="entry name" value="WD40"/>
    <property type="match status" value="2"/>
</dbReference>
<dbReference type="PROSITE" id="PS50294">
    <property type="entry name" value="WD_REPEATS_REGION"/>
    <property type="match status" value="1"/>
</dbReference>
<dbReference type="Gene3D" id="2.130.10.10">
    <property type="entry name" value="YVTN repeat-like/Quinoprotein amine dehydrogenase"/>
    <property type="match status" value="1"/>
</dbReference>
<gene>
    <name evidence="4 6" type="ORF">C10B5.1</name>
    <name evidence="4" type="ORF">CELE_C10B5.1</name>
</gene>
<dbReference type="FunCoup" id="O16318">
    <property type="interactions" value="1"/>
</dbReference>
<evidence type="ECO:0000313" key="6">
    <source>
        <dbReference type="WormBase" id="C10B5.1"/>
    </source>
</evidence>
<dbReference type="eggNOG" id="ENOG502SSSW">
    <property type="taxonomic scope" value="Eukaryota"/>
</dbReference>
<dbReference type="Bgee" id="WBGene00015670">
    <property type="expression patterns" value="Expressed in germ line (C elegans) and 4 other cell types or tissues"/>
</dbReference>
<dbReference type="PIR" id="T31750">
    <property type="entry name" value="T31750"/>
</dbReference>
<dbReference type="CTD" id="266915"/>
<dbReference type="SUPFAM" id="SSF50978">
    <property type="entry name" value="WD40 repeat-like"/>
    <property type="match status" value="1"/>
</dbReference>
<evidence type="ECO:0000313" key="5">
    <source>
        <dbReference type="Proteomes" id="UP000001940"/>
    </source>
</evidence>
<dbReference type="OrthoDB" id="7668193at2759"/>
<dbReference type="PANTHER" id="PTHR19854:SF1">
    <property type="entry name" value="GUANINE NUCLEOTIDE-BINDING PROTEIN SUBUNIT BETA-LIKE PROTEIN 1"/>
    <property type="match status" value="1"/>
</dbReference>
<dbReference type="Proteomes" id="UP000001940">
    <property type="component" value="Chromosome V"/>
</dbReference>
<dbReference type="InterPro" id="IPR001680">
    <property type="entry name" value="WD40_rpt"/>
</dbReference>
<dbReference type="SMART" id="SM00320">
    <property type="entry name" value="WD40"/>
    <property type="match status" value="3"/>
</dbReference>
<name>O16318_CAEEL</name>
<protein>
    <submittedName>
        <fullName evidence="4">WD_REPEATS_REGION domain-containing protein</fullName>
    </submittedName>
</protein>
<feature type="repeat" description="WD" evidence="3">
    <location>
        <begin position="275"/>
        <end position="311"/>
    </location>
</feature>
<dbReference type="PaxDb" id="6239-C10B5.1"/>
<proteinExistence type="predicted"/>
<dbReference type="HOGENOM" id="CLU_858516_0_0_1"/>
<accession>O16318</accession>
<keyword evidence="2" id="KW-0677">Repeat</keyword>